<dbReference type="Pfam" id="PF12697">
    <property type="entry name" value="Abhydrolase_6"/>
    <property type="match status" value="1"/>
</dbReference>
<evidence type="ECO:0000259" key="1">
    <source>
        <dbReference type="PROSITE" id="PS50043"/>
    </source>
</evidence>
<dbReference type="STRING" id="1122209.SAMN02745752_01305"/>
<dbReference type="InterPro" id="IPR036388">
    <property type="entry name" value="WH-like_DNA-bd_sf"/>
</dbReference>
<dbReference type="PANTHER" id="PTHR43798:SF33">
    <property type="entry name" value="HYDROLASE, PUTATIVE (AFU_ORTHOLOGUE AFUA_2G14860)-RELATED"/>
    <property type="match status" value="1"/>
</dbReference>
<dbReference type="OrthoDB" id="9773549at2"/>
<name>A0A1K1W5V7_9GAMM</name>
<dbReference type="GO" id="GO:0003677">
    <property type="term" value="F:DNA binding"/>
    <property type="evidence" value="ECO:0007669"/>
    <property type="project" value="InterPro"/>
</dbReference>
<evidence type="ECO:0000313" key="3">
    <source>
        <dbReference type="Proteomes" id="UP000182350"/>
    </source>
</evidence>
<dbReference type="Gene3D" id="3.40.50.1820">
    <property type="entry name" value="alpha/beta hydrolase"/>
    <property type="match status" value="1"/>
</dbReference>
<organism evidence="2 3">
    <name type="scientific">Marinospirillum alkaliphilum DSM 21637</name>
    <dbReference type="NCBI Taxonomy" id="1122209"/>
    <lineage>
        <taxon>Bacteria</taxon>
        <taxon>Pseudomonadati</taxon>
        <taxon>Pseudomonadota</taxon>
        <taxon>Gammaproteobacteria</taxon>
        <taxon>Oceanospirillales</taxon>
        <taxon>Oceanospirillaceae</taxon>
        <taxon>Marinospirillum</taxon>
    </lineage>
</organism>
<dbReference type="InterPro" id="IPR050266">
    <property type="entry name" value="AB_hydrolase_sf"/>
</dbReference>
<dbReference type="Pfam" id="PF00196">
    <property type="entry name" value="GerE"/>
    <property type="match status" value="1"/>
</dbReference>
<dbReference type="InterPro" id="IPR000792">
    <property type="entry name" value="Tscrpt_reg_LuxR_C"/>
</dbReference>
<dbReference type="InterPro" id="IPR000073">
    <property type="entry name" value="AB_hydrolase_1"/>
</dbReference>
<proteinExistence type="predicted"/>
<dbReference type="SUPFAM" id="SSF53474">
    <property type="entry name" value="alpha/beta-Hydrolases"/>
    <property type="match status" value="1"/>
</dbReference>
<reference evidence="2 3" key="1">
    <citation type="submission" date="2016-11" db="EMBL/GenBank/DDBJ databases">
        <authorList>
            <person name="Jaros S."/>
            <person name="Januszkiewicz K."/>
            <person name="Wedrychowicz H."/>
        </authorList>
    </citation>
    <scope>NUCLEOTIDE SEQUENCE [LARGE SCALE GENOMIC DNA]</scope>
    <source>
        <strain evidence="2 3">DSM 21637</strain>
    </source>
</reference>
<dbReference type="RefSeq" id="WP_072325535.1">
    <property type="nucleotide sequence ID" value="NZ_FPJW01000003.1"/>
</dbReference>
<dbReference type="PANTHER" id="PTHR43798">
    <property type="entry name" value="MONOACYLGLYCEROL LIPASE"/>
    <property type="match status" value="1"/>
</dbReference>
<dbReference type="GO" id="GO:0016020">
    <property type="term" value="C:membrane"/>
    <property type="evidence" value="ECO:0007669"/>
    <property type="project" value="TreeGrafter"/>
</dbReference>
<dbReference type="InterPro" id="IPR016032">
    <property type="entry name" value="Sig_transdc_resp-reg_C-effctor"/>
</dbReference>
<dbReference type="SMART" id="SM00421">
    <property type="entry name" value="HTH_LUXR"/>
    <property type="match status" value="1"/>
</dbReference>
<dbReference type="AlphaFoldDB" id="A0A1K1W5V7"/>
<evidence type="ECO:0000313" key="2">
    <source>
        <dbReference type="EMBL" id="SFX32808.1"/>
    </source>
</evidence>
<sequence length="561" mass="62299">MLTDALAPTQTDQPSSNTLLLDCARLRQLVLDVIHDRQNYEVLLDYLEPVTLTPHGLDTESTLTLALLLSEVEHQARLNDRLHQLTQHATAATLALSEAGIILALNTAAEQAFSAKPGDNHEQLGITEADFQAFQQRMLTIDGPTLLYTTPINSTSITNVLVGSYHQENQIYLLQALQSKWPESIDRALQAVFGLSASERMILSCLAEGMTSEQISEQRQRSSATVRQQIKAVMSKLGSHRQNQVVALAASVASRTRQLLPAHGQPDQFSRHSLQLGEFKRGHRRIGWRRFGHTRGKPVLLLHGPFFGAGEFEQDRALAQASRLNVFVIERPGYGRTHPPARNSDLLQTQVDDCLALLNHLELPAVTLLSHETGIIPALALATQQPERFLKLLAVSPSTPFPADTRLDGIPRSQRMMLWSARNAIWITRLLIRLGMVQKRKLGPEHWVQAVFAPDSQDLKVLQQDTSRQGVLGAYSFNYTQHGLGLELDMQLLMSDWADLIPKIQIPCQLLTGQLNTTTPPDAIAGYYITNNPVITLEVLQNAGQSLCIDHAEHLFHALVN</sequence>
<protein>
    <submittedName>
        <fullName evidence="2">Pimeloyl-ACP methyl ester carboxylesterase</fullName>
    </submittedName>
</protein>
<dbReference type="EMBL" id="FPJW01000003">
    <property type="protein sequence ID" value="SFX32808.1"/>
    <property type="molecule type" value="Genomic_DNA"/>
</dbReference>
<feature type="domain" description="HTH luxR-type" evidence="1">
    <location>
        <begin position="188"/>
        <end position="253"/>
    </location>
</feature>
<keyword evidence="3" id="KW-1185">Reference proteome</keyword>
<dbReference type="GO" id="GO:0006355">
    <property type="term" value="P:regulation of DNA-templated transcription"/>
    <property type="evidence" value="ECO:0007669"/>
    <property type="project" value="InterPro"/>
</dbReference>
<dbReference type="Gene3D" id="1.10.10.10">
    <property type="entry name" value="Winged helix-like DNA-binding domain superfamily/Winged helix DNA-binding domain"/>
    <property type="match status" value="1"/>
</dbReference>
<accession>A0A1K1W5V7</accession>
<dbReference type="InterPro" id="IPR029058">
    <property type="entry name" value="AB_hydrolase_fold"/>
</dbReference>
<dbReference type="Proteomes" id="UP000182350">
    <property type="component" value="Unassembled WGS sequence"/>
</dbReference>
<dbReference type="PROSITE" id="PS50043">
    <property type="entry name" value="HTH_LUXR_2"/>
    <property type="match status" value="1"/>
</dbReference>
<gene>
    <name evidence="2" type="ORF">SAMN02745752_01305</name>
</gene>
<dbReference type="CDD" id="cd06170">
    <property type="entry name" value="LuxR_C_like"/>
    <property type="match status" value="1"/>
</dbReference>
<dbReference type="SUPFAM" id="SSF46894">
    <property type="entry name" value="C-terminal effector domain of the bipartite response regulators"/>
    <property type="match status" value="1"/>
</dbReference>